<dbReference type="CDD" id="cd02440">
    <property type="entry name" value="AdoMet_MTases"/>
    <property type="match status" value="1"/>
</dbReference>
<evidence type="ECO:0000313" key="3">
    <source>
        <dbReference type="Proteomes" id="UP000231791"/>
    </source>
</evidence>
<dbReference type="Proteomes" id="UP000231791">
    <property type="component" value="Plasmid pSA3239"/>
</dbReference>
<sequence>MYENKNQAELYDRLYQDRKDYDAEAAQVAGFVRARKDGASSLLDVACGTGIHLAAFAKQFNRVAGLDLSEWMAQVASERLGGVPVHRGDMRSFDLGETFDSVVCMFSSIGYLRTVEDLESAVAAMTRHLSEGGVLAIEPWYFPDTFLPQHVSVHALKDGDRAISRVSHSTLVDGNVTRMEIHYLTADPETGVQHRSEIDDLTLFSREDYANAFRKSGLSDVEYVETGGGRPGFFLGTRA</sequence>
<dbReference type="SUPFAM" id="SSF53335">
    <property type="entry name" value="S-adenosyl-L-methionine-dependent methyltransferases"/>
    <property type="match status" value="1"/>
</dbReference>
<geneLocation type="plasmid" evidence="3">
    <name>psa3239</name>
</geneLocation>
<gene>
    <name evidence="2" type="primary">desVI</name>
    <name evidence="2" type="ORF">SLAV_40445</name>
</gene>
<dbReference type="GO" id="GO:0008168">
    <property type="term" value="F:methyltransferase activity"/>
    <property type="evidence" value="ECO:0007669"/>
    <property type="project" value="UniProtKB-KW"/>
</dbReference>
<accession>A0A2K8PSZ6</accession>
<keyword evidence="2" id="KW-0614">Plasmid</keyword>
<keyword evidence="2" id="KW-0808">Transferase</keyword>
<dbReference type="Pfam" id="PF13649">
    <property type="entry name" value="Methyltransf_25"/>
    <property type="match status" value="1"/>
</dbReference>
<dbReference type="RefSeq" id="WP_030241892.1">
    <property type="nucleotide sequence ID" value="NC_024970.2"/>
</dbReference>
<protein>
    <submittedName>
        <fullName evidence="2">dTDP-3-amino-3,4, 6-trideoxy-alpha-D-glucopyranose</fullName>
        <ecNumber evidence="2">2.1.1.234</ecNumber>
    </submittedName>
</protein>
<dbReference type="PANTHER" id="PTHR43591">
    <property type="entry name" value="METHYLTRANSFERASE"/>
    <property type="match status" value="1"/>
</dbReference>
<dbReference type="EC" id="2.1.1.234" evidence="2"/>
<dbReference type="PANTHER" id="PTHR43591:SF110">
    <property type="entry name" value="RHODANESE DOMAIN-CONTAINING PROTEIN"/>
    <property type="match status" value="1"/>
</dbReference>
<evidence type="ECO:0000259" key="1">
    <source>
        <dbReference type="Pfam" id="PF13649"/>
    </source>
</evidence>
<organism evidence="2 3">
    <name type="scientific">Streptomyces lavendulae subsp. lavendulae</name>
    <dbReference type="NCBI Taxonomy" id="58340"/>
    <lineage>
        <taxon>Bacteria</taxon>
        <taxon>Bacillati</taxon>
        <taxon>Actinomycetota</taxon>
        <taxon>Actinomycetes</taxon>
        <taxon>Kitasatosporales</taxon>
        <taxon>Streptomycetaceae</taxon>
        <taxon>Streptomyces</taxon>
    </lineage>
</organism>
<dbReference type="Gene3D" id="2.20.130.10">
    <property type="entry name" value="CAC2371-like domains"/>
    <property type="match status" value="1"/>
</dbReference>
<dbReference type="InterPro" id="IPR029063">
    <property type="entry name" value="SAM-dependent_MTases_sf"/>
</dbReference>
<dbReference type="OrthoDB" id="189743at2"/>
<name>A0A2K8PSZ6_STRLA</name>
<dbReference type="GeneID" id="49389014"/>
<dbReference type="InterPro" id="IPR041698">
    <property type="entry name" value="Methyltransf_25"/>
</dbReference>
<reference evidence="2 3" key="1">
    <citation type="submission" date="2017-11" db="EMBL/GenBank/DDBJ databases">
        <title>Complete genome sequence of Streptomyces lavendulae subsp. lavendulae CCM 3239 (formerly 'Streptomyces aureofaciens CCM 3239'), the producer of the angucycline-type antibiotic auricin.</title>
        <authorList>
            <person name="Busche T."/>
            <person name="Novakova R."/>
            <person name="Al'Dilaimi A."/>
            <person name="Homerova D."/>
            <person name="Feckova L."/>
            <person name="Rezuchova B."/>
            <person name="Mingyar E."/>
            <person name="Csolleiova D."/>
            <person name="Bekeova C."/>
            <person name="Winkler A."/>
            <person name="Sevcikova B."/>
            <person name="Kalinowski J."/>
            <person name="Kormanec J."/>
            <person name="Ruckert C."/>
        </authorList>
    </citation>
    <scope>NUCLEOTIDE SEQUENCE [LARGE SCALE GENOMIC DNA]</scope>
    <source>
        <strain evidence="2 3">CCM 3239</strain>
        <plasmid evidence="3">Plasmid psa3239</plasmid>
    </source>
</reference>
<dbReference type="Gene3D" id="3.40.50.150">
    <property type="entry name" value="Vaccinia Virus protein VP39"/>
    <property type="match status" value="1"/>
</dbReference>
<keyword evidence="3" id="KW-1185">Reference proteome</keyword>
<keyword evidence="2" id="KW-0489">Methyltransferase</keyword>
<dbReference type="KEGG" id="slx:SLAV_40445"/>
<dbReference type="EMBL" id="CP024986">
    <property type="protein sequence ID" value="ATZ29851.1"/>
    <property type="molecule type" value="Genomic_DNA"/>
</dbReference>
<dbReference type="AlphaFoldDB" id="A0A2K8PSZ6"/>
<evidence type="ECO:0000313" key="2">
    <source>
        <dbReference type="EMBL" id="ATZ29851.1"/>
    </source>
</evidence>
<dbReference type="GO" id="GO:0032259">
    <property type="term" value="P:methylation"/>
    <property type="evidence" value="ECO:0007669"/>
    <property type="project" value="UniProtKB-KW"/>
</dbReference>
<proteinExistence type="predicted"/>
<feature type="domain" description="Methyltransferase" evidence="1">
    <location>
        <begin position="43"/>
        <end position="133"/>
    </location>
</feature>